<dbReference type="SUPFAM" id="SSF46785">
    <property type="entry name" value="Winged helix' DNA-binding domain"/>
    <property type="match status" value="1"/>
</dbReference>
<evidence type="ECO:0000313" key="3">
    <source>
        <dbReference type="Proteomes" id="UP000464507"/>
    </source>
</evidence>
<dbReference type="InterPro" id="IPR036390">
    <property type="entry name" value="WH_DNA-bd_sf"/>
</dbReference>
<dbReference type="InterPro" id="IPR043129">
    <property type="entry name" value="ATPase_NBD"/>
</dbReference>
<dbReference type="KEGG" id="mant:BHD05_12155"/>
<dbReference type="AlphaFoldDB" id="A0A7L5AKG6"/>
<dbReference type="PANTHER" id="PTHR18964">
    <property type="entry name" value="ROK (REPRESSOR, ORF, KINASE) FAMILY"/>
    <property type="match status" value="1"/>
</dbReference>
<dbReference type="RefSeq" id="WP_161886673.1">
    <property type="nucleotide sequence ID" value="NZ_CP017146.1"/>
</dbReference>
<dbReference type="InterPro" id="IPR000600">
    <property type="entry name" value="ROK"/>
</dbReference>
<accession>A0A7L5AKG6</accession>
<organism evidence="2 3">
    <name type="scientific">Marisediminicola antarctica</name>
    <dbReference type="NCBI Taxonomy" id="674079"/>
    <lineage>
        <taxon>Bacteria</taxon>
        <taxon>Bacillati</taxon>
        <taxon>Actinomycetota</taxon>
        <taxon>Actinomycetes</taxon>
        <taxon>Micrococcales</taxon>
        <taxon>Microbacteriaceae</taxon>
        <taxon>Marisediminicola</taxon>
    </lineage>
</organism>
<evidence type="ECO:0008006" key="4">
    <source>
        <dbReference type="Google" id="ProtNLM"/>
    </source>
</evidence>
<dbReference type="Proteomes" id="UP000464507">
    <property type="component" value="Chromosome"/>
</dbReference>
<dbReference type="InterPro" id="IPR036388">
    <property type="entry name" value="WH-like_DNA-bd_sf"/>
</dbReference>
<dbReference type="EMBL" id="CP017146">
    <property type="protein sequence ID" value="QHO70285.1"/>
    <property type="molecule type" value="Genomic_DNA"/>
</dbReference>
<dbReference type="Gene3D" id="1.10.10.10">
    <property type="entry name" value="Winged helix-like DNA-binding domain superfamily/Winged helix DNA-binding domain"/>
    <property type="match status" value="1"/>
</dbReference>
<dbReference type="InterPro" id="IPR049874">
    <property type="entry name" value="ROK_cs"/>
</dbReference>
<comment type="similarity">
    <text evidence="1">Belongs to the ROK (NagC/XylR) family.</text>
</comment>
<evidence type="ECO:0000313" key="2">
    <source>
        <dbReference type="EMBL" id="QHO70285.1"/>
    </source>
</evidence>
<gene>
    <name evidence="2" type="ORF">BHD05_12155</name>
</gene>
<name>A0A7L5AKG6_9MICO</name>
<dbReference type="PROSITE" id="PS01125">
    <property type="entry name" value="ROK"/>
    <property type="match status" value="1"/>
</dbReference>
<reference evidence="2 3" key="1">
    <citation type="submission" date="2016-09" db="EMBL/GenBank/DDBJ databases">
        <title>Complete genome sequence of microbes from the polar regions.</title>
        <authorList>
            <person name="Liao L."/>
            <person name="Chen B."/>
        </authorList>
    </citation>
    <scope>NUCLEOTIDE SEQUENCE [LARGE SCALE GENOMIC DNA]</scope>
    <source>
        <strain evidence="2 3">ZS314</strain>
    </source>
</reference>
<protein>
    <recommendedName>
        <fullName evidence="4">ROK family transcriptional regulator</fullName>
    </recommendedName>
</protein>
<evidence type="ECO:0000256" key="1">
    <source>
        <dbReference type="ARBA" id="ARBA00006479"/>
    </source>
</evidence>
<dbReference type="PANTHER" id="PTHR18964:SF149">
    <property type="entry name" value="BIFUNCTIONAL UDP-N-ACETYLGLUCOSAMINE 2-EPIMERASE_N-ACETYLMANNOSAMINE KINASE"/>
    <property type="match status" value="1"/>
</dbReference>
<keyword evidence="3" id="KW-1185">Reference proteome</keyword>
<dbReference type="OrthoDB" id="3464494at2"/>
<dbReference type="Gene3D" id="3.30.420.40">
    <property type="match status" value="2"/>
</dbReference>
<proteinExistence type="inferred from homology"/>
<sequence length="421" mass="42846">MSTRISRAADVRRSAILARLGAQGSASRAELARALDVSPALVTQLTRALLTDGLIVELETSSSQGGRPGRLLGLASAAGHSIGVKIAADHVAFVEAGIDGSVIRSAIEPFDATSPDAIGSLVGLLRRFIEGDSEGPILGIGVGLPGTVDDQGEGIVESTQLGWHGVKLGAALRDALALPVLIDNNVTALSMAELLYGEGRTVSSFLVVTVGTGIGSGIVFDGAVMRGHAGGAGEIGHIPTVENGPLCQCGNHGCLEAIIGESALVAQARELGVIGRLSGMASLLAEANAGNPVAQKLFGDAGHLLGRALAGVVNLLDPAVVLLLGEGMPAWPHWAFGFEPSFRASLIPAKRNLDVIVESWQDDRWAQGAAALVLATPFDATGIAGDQGELVRKRLNALMTDDSASGLDAANAIIDGSAANA</sequence>
<dbReference type="SUPFAM" id="SSF53067">
    <property type="entry name" value="Actin-like ATPase domain"/>
    <property type="match status" value="1"/>
</dbReference>
<dbReference type="Pfam" id="PF13412">
    <property type="entry name" value="HTH_24"/>
    <property type="match status" value="1"/>
</dbReference>
<dbReference type="Pfam" id="PF00480">
    <property type="entry name" value="ROK"/>
    <property type="match status" value="1"/>
</dbReference>